<dbReference type="AlphaFoldDB" id="A0ABD1MWP8"/>
<name>A0ABD1MWP8_9FABA</name>
<proteinExistence type="predicted"/>
<dbReference type="Proteomes" id="UP001603857">
    <property type="component" value="Unassembled WGS sequence"/>
</dbReference>
<gene>
    <name evidence="1" type="ORF">Fmac_008189</name>
</gene>
<evidence type="ECO:0000313" key="1">
    <source>
        <dbReference type="EMBL" id="KAL2340249.1"/>
    </source>
</evidence>
<accession>A0ABD1MWP8</accession>
<organism evidence="1 2">
    <name type="scientific">Flemingia macrophylla</name>
    <dbReference type="NCBI Taxonomy" id="520843"/>
    <lineage>
        <taxon>Eukaryota</taxon>
        <taxon>Viridiplantae</taxon>
        <taxon>Streptophyta</taxon>
        <taxon>Embryophyta</taxon>
        <taxon>Tracheophyta</taxon>
        <taxon>Spermatophyta</taxon>
        <taxon>Magnoliopsida</taxon>
        <taxon>eudicotyledons</taxon>
        <taxon>Gunneridae</taxon>
        <taxon>Pentapetalae</taxon>
        <taxon>rosids</taxon>
        <taxon>fabids</taxon>
        <taxon>Fabales</taxon>
        <taxon>Fabaceae</taxon>
        <taxon>Papilionoideae</taxon>
        <taxon>50 kb inversion clade</taxon>
        <taxon>NPAAA clade</taxon>
        <taxon>indigoferoid/millettioid clade</taxon>
        <taxon>Phaseoleae</taxon>
        <taxon>Flemingia</taxon>
    </lineage>
</organism>
<comment type="caution">
    <text evidence="1">The sequence shown here is derived from an EMBL/GenBank/DDBJ whole genome shotgun (WGS) entry which is preliminary data.</text>
</comment>
<keyword evidence="2" id="KW-1185">Reference proteome</keyword>
<dbReference type="EMBL" id="JBGMDY010000003">
    <property type="protein sequence ID" value="KAL2340249.1"/>
    <property type="molecule type" value="Genomic_DNA"/>
</dbReference>
<sequence length="82" mass="9231">MKARNVEHRVDLHDSKKYKFVSHFTYMSNNRERTHETWSELHSLNALQGVLAVAIEVEEDSVTGSKVDVGAVSISVGLHLLL</sequence>
<protein>
    <submittedName>
        <fullName evidence="1">Uncharacterized protein</fullName>
    </submittedName>
</protein>
<reference evidence="1 2" key="1">
    <citation type="submission" date="2024-08" db="EMBL/GenBank/DDBJ databases">
        <title>Insights into the chromosomal genome structure of Flemingia macrophylla.</title>
        <authorList>
            <person name="Ding Y."/>
            <person name="Zhao Y."/>
            <person name="Bi W."/>
            <person name="Wu M."/>
            <person name="Zhao G."/>
            <person name="Gong Y."/>
            <person name="Li W."/>
            <person name="Zhang P."/>
        </authorList>
    </citation>
    <scope>NUCLEOTIDE SEQUENCE [LARGE SCALE GENOMIC DNA]</scope>
    <source>
        <strain evidence="1">DYQJB</strain>
        <tissue evidence="1">Leaf</tissue>
    </source>
</reference>
<evidence type="ECO:0000313" key="2">
    <source>
        <dbReference type="Proteomes" id="UP001603857"/>
    </source>
</evidence>